<dbReference type="InterPro" id="IPR035445">
    <property type="entry name" value="GYF-like_dom_sf"/>
</dbReference>
<proteinExistence type="predicted"/>
<reference evidence="5" key="1">
    <citation type="submission" date="2016-04" db="UniProtKB">
        <authorList>
            <consortium name="WormBaseParasite"/>
        </authorList>
    </citation>
    <scope>IDENTIFICATION</scope>
</reference>
<keyword evidence="4" id="KW-1185">Reference proteome</keyword>
<evidence type="ECO:0000256" key="1">
    <source>
        <dbReference type="SAM" id="MobiDB-lite"/>
    </source>
</evidence>
<dbReference type="WBParaSite" id="ACOC_0001129501-mRNA-1">
    <property type="protein sequence ID" value="ACOC_0001129501-mRNA-1"/>
    <property type="gene ID" value="ACOC_0001129501"/>
</dbReference>
<evidence type="ECO:0000313" key="5">
    <source>
        <dbReference type="WBParaSite" id="ACOC_0001129501-mRNA-1"/>
    </source>
</evidence>
<dbReference type="Pfam" id="PF09747">
    <property type="entry name" value="CCD97-like_C"/>
    <property type="match status" value="1"/>
</dbReference>
<dbReference type="InterPro" id="IPR040233">
    <property type="entry name" value="CCD97-like_C"/>
</dbReference>
<protein>
    <submittedName>
        <fullName evidence="5">GYF domain-containing protein</fullName>
    </submittedName>
</protein>
<dbReference type="STRING" id="334426.A0A158PLF6"/>
<name>A0A158PLF6_ANGCS</name>
<sequence length="417" mass="47901">MTAESLFQRILQEPDVFYRHQQNDEPDLSADDKRMILSDLLISNKVLFLQRYGKYMNSEDCVLFQDESDPLVGYMIGQIERRRSDAQNLKTRRYLMLQKLKEKGKYFSDEKMREREPYLYDVMVGKFVQEKDRINLRPSVSREECVEGGWANMMCQFESSREIAQRRNEHHTEWQRDAEQSLKSEKISRMEAHVSNMLSSQEDEMAGDFDDGFDEMRSEVNRISPYTAKEMMMWTQSGYFNDNLLIRTEHEERFHTLGEWTRVCGGKVPFVLPVISMEALVGQIAPRLNPVVIGMLPPGLPPPFPPPMHGRFTHFVPGMPPPQHHQPPMTHSLPPSEPLDAASSVSQTPDSEQEVHNESNGISNLRHMAVSTAELPVMVSVATGTDSPVLREAACQTTPLIVWFFSFLFLQDVLISA</sequence>
<dbReference type="SUPFAM" id="SSF55277">
    <property type="entry name" value="GYF domain"/>
    <property type="match status" value="1"/>
</dbReference>
<dbReference type="Pfam" id="PF02213">
    <property type="entry name" value="GYF"/>
    <property type="match status" value="1"/>
</dbReference>
<dbReference type="PROSITE" id="PS50829">
    <property type="entry name" value="GYF"/>
    <property type="match status" value="1"/>
</dbReference>
<feature type="domain" description="GYF" evidence="2">
    <location>
        <begin position="208"/>
        <end position="258"/>
    </location>
</feature>
<dbReference type="InterPro" id="IPR018613">
    <property type="entry name" value="Ccdc97-like"/>
</dbReference>
<dbReference type="SMART" id="SM00444">
    <property type="entry name" value="GYF"/>
    <property type="match status" value="1"/>
</dbReference>
<dbReference type="InterPro" id="IPR003169">
    <property type="entry name" value="GYF"/>
</dbReference>
<feature type="region of interest" description="Disordered" evidence="1">
    <location>
        <begin position="316"/>
        <end position="356"/>
    </location>
</feature>
<dbReference type="PANTHER" id="PTHR31840">
    <property type="entry name" value="COILED-COIL DOMAIN-CONTAINING PROTEIN 97"/>
    <property type="match status" value="1"/>
</dbReference>
<dbReference type="OMA" id="MCQFESS"/>
<evidence type="ECO:0000313" key="4">
    <source>
        <dbReference type="Proteomes" id="UP000267027"/>
    </source>
</evidence>
<dbReference type="Proteomes" id="UP000267027">
    <property type="component" value="Unassembled WGS sequence"/>
</dbReference>
<reference evidence="3 4" key="2">
    <citation type="submission" date="2018-11" db="EMBL/GenBank/DDBJ databases">
        <authorList>
            <consortium name="Pathogen Informatics"/>
        </authorList>
    </citation>
    <scope>NUCLEOTIDE SEQUENCE [LARGE SCALE GENOMIC DNA]</scope>
    <source>
        <strain evidence="3 4">Costa Rica</strain>
    </source>
</reference>
<dbReference type="PANTHER" id="PTHR31840:SF1">
    <property type="entry name" value="COILED-COIL DOMAIN-CONTAINING PROTEIN 97"/>
    <property type="match status" value="1"/>
</dbReference>
<dbReference type="EMBL" id="UYYA01004658">
    <property type="protein sequence ID" value="VDM62881.1"/>
    <property type="molecule type" value="Genomic_DNA"/>
</dbReference>
<evidence type="ECO:0000259" key="2">
    <source>
        <dbReference type="PROSITE" id="PS50829"/>
    </source>
</evidence>
<organism evidence="5">
    <name type="scientific">Angiostrongylus costaricensis</name>
    <name type="common">Nematode worm</name>
    <dbReference type="NCBI Taxonomy" id="334426"/>
    <lineage>
        <taxon>Eukaryota</taxon>
        <taxon>Metazoa</taxon>
        <taxon>Ecdysozoa</taxon>
        <taxon>Nematoda</taxon>
        <taxon>Chromadorea</taxon>
        <taxon>Rhabditida</taxon>
        <taxon>Rhabditina</taxon>
        <taxon>Rhabditomorpha</taxon>
        <taxon>Strongyloidea</taxon>
        <taxon>Metastrongylidae</taxon>
        <taxon>Angiostrongylus</taxon>
    </lineage>
</organism>
<dbReference type="AlphaFoldDB" id="A0A158PLF6"/>
<dbReference type="Gene3D" id="3.30.1490.40">
    <property type="match status" value="1"/>
</dbReference>
<dbReference type="OrthoDB" id="333176at2759"/>
<accession>A0A158PLF6</accession>
<gene>
    <name evidence="3" type="ORF">ACOC_LOCUS11296</name>
</gene>
<evidence type="ECO:0000313" key="3">
    <source>
        <dbReference type="EMBL" id="VDM62881.1"/>
    </source>
</evidence>